<dbReference type="NCBIfam" id="TIGR03709">
    <property type="entry name" value="PPK2_rel_1"/>
    <property type="match status" value="1"/>
</dbReference>
<evidence type="ECO:0000259" key="1">
    <source>
        <dbReference type="Pfam" id="PF03976"/>
    </source>
</evidence>
<organism evidence="2 3">
    <name type="scientific">Cryobacterium breve</name>
    <dbReference type="NCBI Taxonomy" id="1259258"/>
    <lineage>
        <taxon>Bacteria</taxon>
        <taxon>Bacillati</taxon>
        <taxon>Actinomycetota</taxon>
        <taxon>Actinomycetes</taxon>
        <taxon>Micrococcales</taxon>
        <taxon>Microbacteriaceae</taxon>
        <taxon>Cryobacterium</taxon>
    </lineage>
</organism>
<evidence type="ECO:0000313" key="3">
    <source>
        <dbReference type="Proteomes" id="UP001212421"/>
    </source>
</evidence>
<keyword evidence="2" id="KW-0808">Transferase</keyword>
<dbReference type="EMBL" id="CP075584">
    <property type="protein sequence ID" value="WBM78851.1"/>
    <property type="molecule type" value="Genomic_DNA"/>
</dbReference>
<dbReference type="InterPro" id="IPR022300">
    <property type="entry name" value="PPK2-rel_1"/>
</dbReference>
<dbReference type="Proteomes" id="UP001212421">
    <property type="component" value="Chromosome"/>
</dbReference>
<dbReference type="InterPro" id="IPR022488">
    <property type="entry name" value="PPK2-related"/>
</dbReference>
<evidence type="ECO:0000313" key="2">
    <source>
        <dbReference type="EMBL" id="WBM78851.1"/>
    </source>
</evidence>
<reference evidence="2 3" key="1">
    <citation type="submission" date="2021-05" db="EMBL/GenBank/DDBJ databases">
        <authorList>
            <person name="Kumar R."/>
            <person name="Kumar A."/>
            <person name="Mukhia S."/>
        </authorList>
    </citation>
    <scope>NUCLEOTIDE SEQUENCE [LARGE SCALE GENOMIC DNA]</scope>
    <source>
        <strain evidence="2 3">ERMR7:08</strain>
    </source>
</reference>
<keyword evidence="3" id="KW-1185">Reference proteome</keyword>
<dbReference type="GO" id="GO:0016301">
    <property type="term" value="F:kinase activity"/>
    <property type="evidence" value="ECO:0007669"/>
    <property type="project" value="UniProtKB-KW"/>
</dbReference>
<dbReference type="PANTHER" id="PTHR34383">
    <property type="entry name" value="POLYPHOSPHATE:AMP PHOSPHOTRANSFERASE-RELATED"/>
    <property type="match status" value="1"/>
</dbReference>
<gene>
    <name evidence="2" type="ORF">KIV56_09545</name>
</gene>
<dbReference type="PANTHER" id="PTHR34383:SF3">
    <property type="entry name" value="POLYPHOSPHATE:AMP PHOSPHOTRANSFERASE"/>
    <property type="match status" value="1"/>
</dbReference>
<dbReference type="SUPFAM" id="SSF52540">
    <property type="entry name" value="P-loop containing nucleoside triphosphate hydrolases"/>
    <property type="match status" value="1"/>
</dbReference>
<accession>A0ABY7N8R4</accession>
<proteinExistence type="predicted"/>
<sequence>MSGLDHKFWDSDPIETLRVGPGFRLAAVDPDATPGFDGVAKKNADKALASGVGLLDSLQEKLYANSRAAADDGGGRKVLLVLQAMDTAGKGGIVRHVVGSVDPQGVRLTAFKAPTAEERAHDFLWRVRSRVPGPGLIGVFDRSHYEDVLIARVHELAPAEEIEARYGQIRQFEQDLVDDGTTIIKVMLQISSADQKERLLERLERPDKYWKYNPADVDERMRWADYQAAYQLALERTSTPDAPWFVVPAGKKWYARLAVQHLLIDALERLNLDWPPAAFDVDAEKARLAAT</sequence>
<protein>
    <submittedName>
        <fullName evidence="2">Polyphosphate kinase 2 family protein</fullName>
    </submittedName>
</protein>
<dbReference type="Pfam" id="PF03976">
    <property type="entry name" value="PPK2"/>
    <property type="match status" value="1"/>
</dbReference>
<keyword evidence="2" id="KW-0418">Kinase</keyword>
<name>A0ABY7N8R4_9MICO</name>
<dbReference type="Gene3D" id="3.40.50.300">
    <property type="entry name" value="P-loop containing nucleotide triphosphate hydrolases"/>
    <property type="match status" value="1"/>
</dbReference>
<feature type="domain" description="Polyphosphate kinase-2-related" evidence="1">
    <location>
        <begin position="58"/>
        <end position="269"/>
    </location>
</feature>
<dbReference type="InterPro" id="IPR027417">
    <property type="entry name" value="P-loop_NTPase"/>
</dbReference>
<dbReference type="RefSeq" id="WP_281533331.1">
    <property type="nucleotide sequence ID" value="NZ_CP075584.1"/>
</dbReference>